<dbReference type="GO" id="GO:1904047">
    <property type="term" value="F:S-adenosyl-L-methionine binding"/>
    <property type="evidence" value="ECO:0007669"/>
    <property type="project" value="UniProtKB-UniRule"/>
</dbReference>
<comment type="caution">
    <text evidence="10">The sequence shown here is derived from an EMBL/GenBank/DDBJ whole genome shotgun (WGS) entry which is preliminary data.</text>
</comment>
<dbReference type="PANTHER" id="PTHR42836:SF1">
    <property type="entry name" value="7-CARBOXY-7-DEAZAGUANINE SYNTHASE"/>
    <property type="match status" value="1"/>
</dbReference>
<gene>
    <name evidence="8 10" type="primary">queE</name>
    <name evidence="10" type="ORF">HBE96_25310</name>
</gene>
<keyword evidence="1 8" id="KW-0004">4Fe-4S</keyword>
<dbReference type="InterPro" id="IPR023868">
    <property type="entry name" value="7-CO-7-deazaGua_synth_put_Clo"/>
</dbReference>
<feature type="binding site" evidence="8">
    <location>
        <position position="73"/>
    </location>
    <ligand>
        <name>substrate</name>
    </ligand>
</feature>
<dbReference type="InterPro" id="IPR007197">
    <property type="entry name" value="rSAM"/>
</dbReference>
<accession>A0A7Y0ELZ2</accession>
<evidence type="ECO:0000256" key="6">
    <source>
        <dbReference type="ARBA" id="ARBA00023014"/>
    </source>
</evidence>
<feature type="binding site" evidence="8">
    <location>
        <begin position="37"/>
        <end position="39"/>
    </location>
    <ligand>
        <name>S-adenosyl-L-methionine</name>
        <dbReference type="ChEBI" id="CHEBI:59789"/>
    </ligand>
</feature>
<dbReference type="Proteomes" id="UP000537131">
    <property type="component" value="Unassembled WGS sequence"/>
</dbReference>
<evidence type="ECO:0000256" key="7">
    <source>
        <dbReference type="ARBA" id="ARBA00023239"/>
    </source>
</evidence>
<keyword evidence="3 8" id="KW-0479">Metal-binding</keyword>
<dbReference type="PROSITE" id="PS51918">
    <property type="entry name" value="RADICAL_SAM"/>
    <property type="match status" value="1"/>
</dbReference>
<dbReference type="InterPro" id="IPR013785">
    <property type="entry name" value="Aldolase_TIM"/>
</dbReference>
<comment type="function">
    <text evidence="8">Catalyzes the complex heterocyclic radical-mediated conversion of 6-carboxy-5,6,7,8-tetrahydropterin (CPH4) to 7-carboxy-7-deazaguanine (CDG), a step common to the biosynthetic pathways of all 7-deazapurine-containing compounds.</text>
</comment>
<comment type="cofactor">
    <cofactor evidence="8">
        <name>Mg(2+)</name>
        <dbReference type="ChEBI" id="CHEBI:18420"/>
    </cofactor>
</comment>
<dbReference type="GO" id="GO:0008616">
    <property type="term" value="P:tRNA queuosine(34) biosynthetic process"/>
    <property type="evidence" value="ECO:0007669"/>
    <property type="project" value="UniProtKB-UniRule"/>
</dbReference>
<organism evidence="10 11">
    <name type="scientific">Clostridium muellerianum</name>
    <dbReference type="NCBI Taxonomy" id="2716538"/>
    <lineage>
        <taxon>Bacteria</taxon>
        <taxon>Bacillati</taxon>
        <taxon>Bacillota</taxon>
        <taxon>Clostridia</taxon>
        <taxon>Eubacteriales</taxon>
        <taxon>Clostridiaceae</taxon>
        <taxon>Clostridium</taxon>
    </lineage>
</organism>
<comment type="pathway">
    <text evidence="8">Purine metabolism; 7-cyano-7-deazaguanine biosynthesis.</text>
</comment>
<comment type="caution">
    <text evidence="8">Lacks conserved residue(s) required for the propagation of feature annotation.</text>
</comment>
<dbReference type="SUPFAM" id="SSF102114">
    <property type="entry name" value="Radical SAM enzymes"/>
    <property type="match status" value="1"/>
</dbReference>
<evidence type="ECO:0000313" key="11">
    <source>
        <dbReference type="Proteomes" id="UP000537131"/>
    </source>
</evidence>
<feature type="binding site" evidence="8">
    <location>
        <begin position="12"/>
        <end position="14"/>
    </location>
    <ligand>
        <name>substrate</name>
    </ligand>
</feature>
<sequence>MRFKVVEKFISINGEGPMSGQLAVFIRFAGCNLRCSYCDTLWANEKDVPYEIFNAKEIYEYIKSTGIKNVTLTGGEPLMQQDIMELLKLLCEDKNLYVEIETNGSIAVDKFLKVENPPSLTMDYKLPSSNMESNMNMDNLKYLTKSDTVKFVAGSIEDLEKVKNIIYIHKLVEKTKVYISPVFGKIAMDKIVQFMLDNKMNGVNLQMQLHKIIWDPDKRGV</sequence>
<dbReference type="GO" id="GO:0016840">
    <property type="term" value="F:carbon-nitrogen lyase activity"/>
    <property type="evidence" value="ECO:0007669"/>
    <property type="project" value="UniProtKB-UniRule"/>
</dbReference>
<feature type="binding site" evidence="8">
    <location>
        <position position="38"/>
    </location>
    <ligand>
        <name>[4Fe-4S] cluster</name>
        <dbReference type="ChEBI" id="CHEBI:49883"/>
        <note>4Fe-4S-S-AdoMet</note>
    </ligand>
</feature>
<keyword evidence="11" id="KW-1185">Reference proteome</keyword>
<comment type="cofactor">
    <cofactor evidence="8">
        <name>S-adenosyl-L-methionine</name>
        <dbReference type="ChEBI" id="CHEBI:59789"/>
    </cofactor>
    <text evidence="8">Binds 1 S-adenosyl-L-methionine per subunit.</text>
</comment>
<dbReference type="SFLD" id="SFLDG01067">
    <property type="entry name" value="SPASM/twitch_domain_containing"/>
    <property type="match status" value="1"/>
</dbReference>
<feature type="binding site" evidence="8">
    <location>
        <position position="27"/>
    </location>
    <ligand>
        <name>substrate</name>
    </ligand>
</feature>
<keyword evidence="4 8" id="KW-0460">Magnesium</keyword>
<dbReference type="PIRSF" id="PIRSF000370">
    <property type="entry name" value="QueE"/>
    <property type="match status" value="1"/>
</dbReference>
<comment type="similarity">
    <text evidence="8">Belongs to the radical SAM superfamily. 7-carboxy-7-deazaguanine synthase family.</text>
</comment>
<dbReference type="NCBIfam" id="TIGR03963">
    <property type="entry name" value="rSAM_QueE_Clost"/>
    <property type="match status" value="1"/>
</dbReference>
<dbReference type="GO" id="GO:0051539">
    <property type="term" value="F:4 iron, 4 sulfur cluster binding"/>
    <property type="evidence" value="ECO:0007669"/>
    <property type="project" value="UniProtKB-UniRule"/>
</dbReference>
<protein>
    <recommendedName>
        <fullName evidence="8">7-carboxy-7-deazaguanine synthase</fullName>
        <shortName evidence="8">CDG synthase</shortName>
        <ecNumber evidence="8">4.3.99.3</ecNumber>
    </recommendedName>
    <alternativeName>
        <fullName evidence="8">Queuosine biosynthesis protein QueE</fullName>
    </alternativeName>
</protein>
<evidence type="ECO:0000256" key="5">
    <source>
        <dbReference type="ARBA" id="ARBA00023004"/>
    </source>
</evidence>
<evidence type="ECO:0000256" key="3">
    <source>
        <dbReference type="ARBA" id="ARBA00022723"/>
    </source>
</evidence>
<keyword evidence="8" id="KW-0671">Queuosine biosynthesis</keyword>
<dbReference type="UniPathway" id="UPA00391"/>
<dbReference type="InterPro" id="IPR024924">
    <property type="entry name" value="7-CO-7-deazaguanine_synth-like"/>
</dbReference>
<dbReference type="SFLD" id="SFLDS00029">
    <property type="entry name" value="Radical_SAM"/>
    <property type="match status" value="1"/>
</dbReference>
<dbReference type="InterPro" id="IPR058240">
    <property type="entry name" value="rSAM_sf"/>
</dbReference>
<dbReference type="Gene3D" id="3.20.20.70">
    <property type="entry name" value="Aldolase class I"/>
    <property type="match status" value="1"/>
</dbReference>
<keyword evidence="5 8" id="KW-0408">Iron</keyword>
<evidence type="ECO:0000256" key="8">
    <source>
        <dbReference type="HAMAP-Rule" id="MF_00917"/>
    </source>
</evidence>
<feature type="binding site" evidence="8">
    <location>
        <position position="40"/>
    </location>
    <ligand>
        <name>Mg(2+)</name>
        <dbReference type="ChEBI" id="CHEBI:18420"/>
    </ligand>
</feature>
<dbReference type="AlphaFoldDB" id="A0A7Y0ELZ2"/>
<name>A0A7Y0ELZ2_9CLOT</name>
<evidence type="ECO:0000259" key="9">
    <source>
        <dbReference type="PROSITE" id="PS51918"/>
    </source>
</evidence>
<dbReference type="GO" id="GO:0000287">
    <property type="term" value="F:magnesium ion binding"/>
    <property type="evidence" value="ECO:0007669"/>
    <property type="project" value="UniProtKB-UniRule"/>
</dbReference>
<dbReference type="EC" id="4.3.99.3" evidence="8"/>
<keyword evidence="7 8" id="KW-0456">Lyase</keyword>
<evidence type="ECO:0000313" key="10">
    <source>
        <dbReference type="EMBL" id="NMM65900.1"/>
    </source>
</evidence>
<feature type="binding site" evidence="8">
    <location>
        <position position="35"/>
    </location>
    <ligand>
        <name>[4Fe-4S] cluster</name>
        <dbReference type="ChEBI" id="CHEBI:49883"/>
        <note>4Fe-4S-S-AdoMet</note>
    </ligand>
</feature>
<comment type="cofactor">
    <cofactor evidence="8">
        <name>[4Fe-4S] cluster</name>
        <dbReference type="ChEBI" id="CHEBI:49883"/>
    </cofactor>
    <text evidence="8">Binds 1 [4Fe-4S] cluster. The cluster is coordinated with 3 cysteines and an exchangeable S-adenosyl-L-methionine.</text>
</comment>
<dbReference type="EMBL" id="JABBNI010000067">
    <property type="protein sequence ID" value="NMM65900.1"/>
    <property type="molecule type" value="Genomic_DNA"/>
</dbReference>
<dbReference type="CDD" id="cd01335">
    <property type="entry name" value="Radical_SAM"/>
    <property type="match status" value="1"/>
</dbReference>
<comment type="subunit">
    <text evidence="8">Homodimer.</text>
</comment>
<feature type="binding site" evidence="8">
    <location>
        <position position="31"/>
    </location>
    <ligand>
        <name>[4Fe-4S] cluster</name>
        <dbReference type="ChEBI" id="CHEBI:49883"/>
        <note>4Fe-4S-S-AdoMet</note>
    </ligand>
</feature>
<dbReference type="PANTHER" id="PTHR42836">
    <property type="entry name" value="7-CARBOXY-7-DEAZAGUANINE SYNTHASE"/>
    <property type="match status" value="1"/>
</dbReference>
<reference evidence="10 11" key="1">
    <citation type="submission" date="2020-06" db="EMBL/GenBank/DDBJ databases">
        <title>Complete Genome Sequence of Clostridium muelleri sp. nov. P21T, an Acid-Alcohol Producing Acetogen Isolated from Old Hay.</title>
        <authorList>
            <person name="Duncan K.E."/>
            <person name="Tanner R.S."/>
        </authorList>
    </citation>
    <scope>NUCLEOTIDE SEQUENCE [LARGE SCALE GENOMIC DNA]</scope>
    <source>
        <strain evidence="10 11">P21</strain>
    </source>
</reference>
<proteinExistence type="inferred from homology"/>
<dbReference type="HAMAP" id="MF_00917">
    <property type="entry name" value="QueE"/>
    <property type="match status" value="1"/>
</dbReference>
<evidence type="ECO:0000256" key="2">
    <source>
        <dbReference type="ARBA" id="ARBA00022691"/>
    </source>
</evidence>
<keyword evidence="6 8" id="KW-0411">Iron-sulfur</keyword>
<comment type="catalytic activity">
    <reaction evidence="8">
        <text>6-carboxy-5,6,7,8-tetrahydropterin + H(+) = 7-carboxy-7-carbaguanine + NH4(+)</text>
        <dbReference type="Rhea" id="RHEA:27974"/>
        <dbReference type="ChEBI" id="CHEBI:15378"/>
        <dbReference type="ChEBI" id="CHEBI:28938"/>
        <dbReference type="ChEBI" id="CHEBI:61032"/>
        <dbReference type="ChEBI" id="CHEBI:61036"/>
        <dbReference type="EC" id="4.3.99.3"/>
    </reaction>
</comment>
<feature type="domain" description="Radical SAM core" evidence="9">
    <location>
        <begin position="18"/>
        <end position="216"/>
    </location>
</feature>
<evidence type="ECO:0000256" key="4">
    <source>
        <dbReference type="ARBA" id="ARBA00022842"/>
    </source>
</evidence>
<dbReference type="Pfam" id="PF04055">
    <property type="entry name" value="Radical_SAM"/>
    <property type="match status" value="1"/>
</dbReference>
<evidence type="ECO:0000256" key="1">
    <source>
        <dbReference type="ARBA" id="ARBA00022485"/>
    </source>
</evidence>
<keyword evidence="2 8" id="KW-0949">S-adenosyl-L-methionine</keyword>
<dbReference type="RefSeq" id="WP_169300485.1">
    <property type="nucleotide sequence ID" value="NZ_JABBNI010000067.1"/>
</dbReference>
<feature type="binding site" evidence="8">
    <location>
        <position position="75"/>
    </location>
    <ligand>
        <name>S-adenosyl-L-methionine</name>
        <dbReference type="ChEBI" id="CHEBI:59789"/>
    </ligand>
</feature>